<organism evidence="1 2">
    <name type="scientific">Steinernema hermaphroditum</name>
    <dbReference type="NCBI Taxonomy" id="289476"/>
    <lineage>
        <taxon>Eukaryota</taxon>
        <taxon>Metazoa</taxon>
        <taxon>Ecdysozoa</taxon>
        <taxon>Nematoda</taxon>
        <taxon>Chromadorea</taxon>
        <taxon>Rhabditida</taxon>
        <taxon>Tylenchina</taxon>
        <taxon>Panagrolaimomorpha</taxon>
        <taxon>Strongyloidoidea</taxon>
        <taxon>Steinernematidae</taxon>
        <taxon>Steinernema</taxon>
    </lineage>
</organism>
<protein>
    <submittedName>
        <fullName evidence="1">Uncharacterized protein</fullName>
    </submittedName>
</protein>
<dbReference type="AlphaFoldDB" id="A0AA39LGP8"/>
<dbReference type="EMBL" id="JAUCMV010000005">
    <property type="protein sequence ID" value="KAK0397081.1"/>
    <property type="molecule type" value="Genomic_DNA"/>
</dbReference>
<keyword evidence="2" id="KW-1185">Reference proteome</keyword>
<evidence type="ECO:0000313" key="2">
    <source>
        <dbReference type="Proteomes" id="UP001175271"/>
    </source>
</evidence>
<name>A0AA39LGP8_9BILA</name>
<dbReference type="Proteomes" id="UP001175271">
    <property type="component" value="Unassembled WGS sequence"/>
</dbReference>
<proteinExistence type="predicted"/>
<comment type="caution">
    <text evidence="1">The sequence shown here is derived from an EMBL/GenBank/DDBJ whole genome shotgun (WGS) entry which is preliminary data.</text>
</comment>
<evidence type="ECO:0000313" key="1">
    <source>
        <dbReference type="EMBL" id="KAK0397081.1"/>
    </source>
</evidence>
<accession>A0AA39LGP8</accession>
<reference evidence="1" key="1">
    <citation type="submission" date="2023-06" db="EMBL/GenBank/DDBJ databases">
        <title>Genomic analysis of the entomopathogenic nematode Steinernema hermaphroditum.</title>
        <authorList>
            <person name="Schwarz E.M."/>
            <person name="Heppert J.K."/>
            <person name="Baniya A."/>
            <person name="Schwartz H.T."/>
            <person name="Tan C.-H."/>
            <person name="Antoshechkin I."/>
            <person name="Sternberg P.W."/>
            <person name="Goodrich-Blair H."/>
            <person name="Dillman A.R."/>
        </authorList>
    </citation>
    <scope>NUCLEOTIDE SEQUENCE</scope>
    <source>
        <strain evidence="1">PS9179</strain>
        <tissue evidence="1">Whole animal</tissue>
    </source>
</reference>
<gene>
    <name evidence="1" type="ORF">QR680_001973</name>
</gene>
<sequence length="76" mass="8689">MKLERKLPVEIQSQQTFHLHAMLEDLSSIKGHCRMELLLYASLELFVSALPTKGDEFIECTRKKCLKPLTLTVSCP</sequence>